<dbReference type="InterPro" id="IPR053967">
    <property type="entry name" value="LlgE_F_G-like_D1"/>
</dbReference>
<feature type="domain" description="Flagellar basal body rod protein N-terminal" evidence="9">
    <location>
        <begin position="7"/>
        <end position="35"/>
    </location>
</feature>
<dbReference type="Pfam" id="PF00460">
    <property type="entry name" value="Flg_bb_rod"/>
    <property type="match status" value="1"/>
</dbReference>
<dbReference type="InterPro" id="IPR020013">
    <property type="entry name" value="Flagellar_FlgE/F/G"/>
</dbReference>
<evidence type="ECO:0000256" key="7">
    <source>
        <dbReference type="NCBIfam" id="TIGR02488"/>
    </source>
</evidence>
<dbReference type="SUPFAM" id="SSF117143">
    <property type="entry name" value="Flagellar hook protein flgE"/>
    <property type="match status" value="1"/>
</dbReference>
<evidence type="ECO:0000256" key="5">
    <source>
        <dbReference type="ARBA" id="ARBA00025933"/>
    </source>
</evidence>
<evidence type="ECO:0000256" key="6">
    <source>
        <dbReference type="ARBA" id="ARBA00032912"/>
    </source>
</evidence>
<protein>
    <recommendedName>
        <fullName evidence="3 7">Flagellar basal-body rod protein FlgG</fullName>
    </recommendedName>
    <alternativeName>
        <fullName evidence="6 8">Distal rod protein</fullName>
    </alternativeName>
</protein>
<evidence type="ECO:0000313" key="12">
    <source>
        <dbReference type="EMBL" id="CUA88592.1"/>
    </source>
</evidence>
<dbReference type="AlphaFoldDB" id="A0A0K6HCK6"/>
<dbReference type="GO" id="GO:0009426">
    <property type="term" value="C:bacterial-type flagellum basal body, distal rod"/>
    <property type="evidence" value="ECO:0007669"/>
    <property type="project" value="UniProtKB-UniRule"/>
</dbReference>
<dbReference type="Proteomes" id="UP000182598">
    <property type="component" value="Unassembled WGS sequence"/>
</dbReference>
<keyword evidence="4 8" id="KW-0975">Bacterial flagellum</keyword>
<feature type="domain" description="Flagellar basal-body/hook protein C-terminal" evidence="10">
    <location>
        <begin position="216"/>
        <end position="260"/>
    </location>
</feature>
<organism evidence="12 13">
    <name type="scientific">Pseudidiomarina woesei</name>
    <dbReference type="NCBI Taxonomy" id="1381080"/>
    <lineage>
        <taxon>Bacteria</taxon>
        <taxon>Pseudomonadati</taxon>
        <taxon>Pseudomonadota</taxon>
        <taxon>Gammaproteobacteria</taxon>
        <taxon>Alteromonadales</taxon>
        <taxon>Idiomarinaceae</taxon>
        <taxon>Pseudidiomarina</taxon>
    </lineage>
</organism>
<gene>
    <name evidence="12" type="ORF">Ga0061064_2264</name>
</gene>
<keyword evidence="12" id="KW-0966">Cell projection</keyword>
<evidence type="ECO:0000256" key="8">
    <source>
        <dbReference type="RuleBase" id="RU362116"/>
    </source>
</evidence>
<evidence type="ECO:0000259" key="9">
    <source>
        <dbReference type="Pfam" id="PF00460"/>
    </source>
</evidence>
<dbReference type="PANTHER" id="PTHR30435:SF19">
    <property type="entry name" value="FLAGELLAR BASAL-BODY ROD PROTEIN FLGG"/>
    <property type="match status" value="1"/>
</dbReference>
<dbReference type="RefSeq" id="WP_055439893.1">
    <property type="nucleotide sequence ID" value="NZ_CYHB01000011.1"/>
</dbReference>
<reference evidence="13" key="1">
    <citation type="submission" date="2015-08" db="EMBL/GenBank/DDBJ databases">
        <authorList>
            <person name="Varghese N."/>
        </authorList>
    </citation>
    <scope>NUCLEOTIDE SEQUENCE [LARGE SCALE GENOMIC DNA]</scope>
    <source>
        <strain evidence="13">DSM 27808</strain>
    </source>
</reference>
<evidence type="ECO:0000256" key="1">
    <source>
        <dbReference type="ARBA" id="ARBA00004117"/>
    </source>
</evidence>
<dbReference type="EMBL" id="CYHB01000011">
    <property type="protein sequence ID" value="CUA88592.1"/>
    <property type="molecule type" value="Genomic_DNA"/>
</dbReference>
<feature type="domain" description="Flagellar hook protein FlgE/F/G-like D1" evidence="11">
    <location>
        <begin position="96"/>
        <end position="159"/>
    </location>
</feature>
<name>A0A0K6HCK6_9GAMM</name>
<dbReference type="OrthoDB" id="9804559at2"/>
<keyword evidence="13" id="KW-1185">Reference proteome</keyword>
<comment type="subunit">
    <text evidence="5 8">The basal body constitutes a major portion of the flagellar organelle and consists of four rings (L,P,S, and M) mounted on a central rod. The rod consists of about 26 subunits of FlgG in the distal portion, and FlgB, FlgC and FlgF are thought to build up the proximal portion of the rod with about 6 subunits each.</text>
</comment>
<evidence type="ECO:0000259" key="10">
    <source>
        <dbReference type="Pfam" id="PF06429"/>
    </source>
</evidence>
<proteinExistence type="inferred from homology"/>
<dbReference type="InterPro" id="IPR019776">
    <property type="entry name" value="Flagellar_basal_body_rod_CS"/>
</dbReference>
<dbReference type="PROSITE" id="PS00588">
    <property type="entry name" value="FLAGELLA_BB_ROD"/>
    <property type="match status" value="1"/>
</dbReference>
<dbReference type="PANTHER" id="PTHR30435">
    <property type="entry name" value="FLAGELLAR PROTEIN"/>
    <property type="match status" value="1"/>
</dbReference>
<evidence type="ECO:0000259" key="11">
    <source>
        <dbReference type="Pfam" id="PF22692"/>
    </source>
</evidence>
<dbReference type="NCBIfam" id="TIGR03506">
    <property type="entry name" value="FlgEFG_subfam"/>
    <property type="match status" value="2"/>
</dbReference>
<dbReference type="Pfam" id="PF06429">
    <property type="entry name" value="Flg_bbr_C"/>
    <property type="match status" value="1"/>
</dbReference>
<evidence type="ECO:0000256" key="4">
    <source>
        <dbReference type="ARBA" id="ARBA00023143"/>
    </source>
</evidence>
<evidence type="ECO:0000313" key="13">
    <source>
        <dbReference type="Proteomes" id="UP000182598"/>
    </source>
</evidence>
<comment type="similarity">
    <text evidence="2 8">Belongs to the flagella basal body rod proteins family.</text>
</comment>
<dbReference type="GO" id="GO:0071978">
    <property type="term" value="P:bacterial-type flagellum-dependent swarming motility"/>
    <property type="evidence" value="ECO:0007669"/>
    <property type="project" value="TreeGrafter"/>
</dbReference>
<dbReference type="NCBIfam" id="TIGR02488">
    <property type="entry name" value="flgG_G_neg"/>
    <property type="match status" value="1"/>
</dbReference>
<dbReference type="Pfam" id="PF22692">
    <property type="entry name" value="LlgE_F_G_D1"/>
    <property type="match status" value="1"/>
</dbReference>
<dbReference type="InterPro" id="IPR012834">
    <property type="entry name" value="FlgG_G_neg"/>
</dbReference>
<dbReference type="InterPro" id="IPR010930">
    <property type="entry name" value="Flg_bb/hook_C_dom"/>
</dbReference>
<accession>A0A0K6HCK6</accession>
<comment type="subcellular location">
    <subcellularLocation>
        <location evidence="1 8">Bacterial flagellum basal body</location>
    </subcellularLocation>
</comment>
<keyword evidence="12" id="KW-0969">Cilium</keyword>
<evidence type="ECO:0000256" key="2">
    <source>
        <dbReference type="ARBA" id="ARBA00009677"/>
    </source>
</evidence>
<evidence type="ECO:0000256" key="3">
    <source>
        <dbReference type="ARBA" id="ARBA00017948"/>
    </source>
</evidence>
<dbReference type="InterPro" id="IPR001444">
    <property type="entry name" value="Flag_bb_rod_N"/>
</dbReference>
<sequence length="260" mass="27861">MIKSLWTAKTGLTAQQQQLDVITNNLANVNTAGFKRSRAVFEDLLYQNMRQPGAMNNAQDSLPSGLQVGTGVRTVATERLHTQGSMNNTENSRDLAISGKGYFQVLMPDGSLAYTRDGSFQVNEDGQMVTANGFPLEPAIFLPANAMSVTIGQDGIVTVTQPGNTQNVQVGQITLAMFMNDAGLEARGGNLFVETQASGAPTESLPGMNGAGTLFQGFVEASNVNVVEEMVNMIQTQRAYEINSRAISSSDEMLARLSQL</sequence>
<dbReference type="InterPro" id="IPR037925">
    <property type="entry name" value="FlgE/F/G-like"/>
</dbReference>
<keyword evidence="12" id="KW-0282">Flagellum</keyword>